<dbReference type="EMBL" id="AGNL01043796">
    <property type="protein sequence ID" value="EJK50407.1"/>
    <property type="molecule type" value="Genomic_DNA"/>
</dbReference>
<proteinExistence type="predicted"/>
<evidence type="ECO:0000313" key="2">
    <source>
        <dbReference type="Proteomes" id="UP000266841"/>
    </source>
</evidence>
<dbReference type="Proteomes" id="UP000266841">
    <property type="component" value="Unassembled WGS sequence"/>
</dbReference>
<gene>
    <name evidence="1" type="ORF">THAOC_30628</name>
</gene>
<evidence type="ECO:0008006" key="3">
    <source>
        <dbReference type="Google" id="ProtNLM"/>
    </source>
</evidence>
<protein>
    <recommendedName>
        <fullName evidence="3">Alpha-ketoglutarate-dependent dioxygenase AlkB-like domain-containing protein</fullName>
    </recommendedName>
</protein>
<sequence length="160" mass="18054">SDLTFRCPGFQQDQTRSTVEAGTWTEVSAETFKFSSKQLTNRAPSGFFDNLDAYCEKHGLETKKTGVVVYCEESYQKYHKDRAEFDTRVLLQMGTFGKQFCLKRGAHEIGIKVEHGTVMFLKKELAGMGSKYYHGVPLRLNRGKITGSSILLIDLVKVKA</sequence>
<name>K0RUP1_THAOC</name>
<feature type="non-terminal residue" evidence="1">
    <location>
        <position position="1"/>
    </location>
</feature>
<evidence type="ECO:0000313" key="1">
    <source>
        <dbReference type="EMBL" id="EJK50407.1"/>
    </source>
</evidence>
<dbReference type="AlphaFoldDB" id="K0RUP1"/>
<organism evidence="1 2">
    <name type="scientific">Thalassiosira oceanica</name>
    <name type="common">Marine diatom</name>
    <dbReference type="NCBI Taxonomy" id="159749"/>
    <lineage>
        <taxon>Eukaryota</taxon>
        <taxon>Sar</taxon>
        <taxon>Stramenopiles</taxon>
        <taxon>Ochrophyta</taxon>
        <taxon>Bacillariophyta</taxon>
        <taxon>Coscinodiscophyceae</taxon>
        <taxon>Thalassiosirophycidae</taxon>
        <taxon>Thalassiosirales</taxon>
        <taxon>Thalassiosiraceae</taxon>
        <taxon>Thalassiosira</taxon>
    </lineage>
</organism>
<comment type="caution">
    <text evidence="1">The sequence shown here is derived from an EMBL/GenBank/DDBJ whole genome shotgun (WGS) entry which is preliminary data.</text>
</comment>
<accession>K0RUP1</accession>
<keyword evidence="2" id="KW-1185">Reference proteome</keyword>
<reference evidence="1 2" key="1">
    <citation type="journal article" date="2012" name="Genome Biol.">
        <title>Genome and low-iron response of an oceanic diatom adapted to chronic iron limitation.</title>
        <authorList>
            <person name="Lommer M."/>
            <person name="Specht M."/>
            <person name="Roy A.S."/>
            <person name="Kraemer L."/>
            <person name="Andreson R."/>
            <person name="Gutowska M.A."/>
            <person name="Wolf J."/>
            <person name="Bergner S.V."/>
            <person name="Schilhabel M.B."/>
            <person name="Klostermeier U.C."/>
            <person name="Beiko R.G."/>
            <person name="Rosenstiel P."/>
            <person name="Hippler M."/>
            <person name="Laroche J."/>
        </authorList>
    </citation>
    <scope>NUCLEOTIDE SEQUENCE [LARGE SCALE GENOMIC DNA]</scope>
    <source>
        <strain evidence="1 2">CCMP1005</strain>
    </source>
</reference>